<dbReference type="GO" id="GO:0015679">
    <property type="term" value="P:plasma membrane copper ion transport"/>
    <property type="evidence" value="ECO:0007669"/>
    <property type="project" value="TreeGrafter"/>
</dbReference>
<feature type="region of interest" description="Disordered" evidence="2">
    <location>
        <begin position="223"/>
        <end position="260"/>
    </location>
</feature>
<feature type="domain" description="Heavy metal binding" evidence="4">
    <location>
        <begin position="34"/>
        <end position="58"/>
    </location>
</feature>
<dbReference type="InterPro" id="IPR058791">
    <property type="entry name" value="3HB_CusB"/>
</dbReference>
<evidence type="ECO:0000256" key="1">
    <source>
        <dbReference type="ARBA" id="ARBA00022448"/>
    </source>
</evidence>
<feature type="chain" id="PRO_5012482254" evidence="3">
    <location>
        <begin position="23"/>
        <end position="430"/>
    </location>
</feature>
<dbReference type="Pfam" id="PF19335">
    <property type="entry name" value="HMBD"/>
    <property type="match status" value="1"/>
</dbReference>
<evidence type="ECO:0000256" key="3">
    <source>
        <dbReference type="SAM" id="SignalP"/>
    </source>
</evidence>
<dbReference type="PROSITE" id="PS51257">
    <property type="entry name" value="PROKAR_LIPOPROTEIN"/>
    <property type="match status" value="1"/>
</dbReference>
<dbReference type="InterPro" id="IPR051909">
    <property type="entry name" value="MFP_Cation_Efflux"/>
</dbReference>
<dbReference type="GO" id="GO:0046914">
    <property type="term" value="F:transition metal ion binding"/>
    <property type="evidence" value="ECO:0007669"/>
    <property type="project" value="TreeGrafter"/>
</dbReference>
<evidence type="ECO:0000313" key="7">
    <source>
        <dbReference type="Proteomes" id="UP000190961"/>
    </source>
</evidence>
<dbReference type="Gene3D" id="2.40.420.20">
    <property type="match status" value="1"/>
</dbReference>
<evidence type="ECO:0000259" key="5">
    <source>
        <dbReference type="Pfam" id="PF25869"/>
    </source>
</evidence>
<dbReference type="EMBL" id="FUZU01000001">
    <property type="protein sequence ID" value="SKC43300.1"/>
    <property type="molecule type" value="Genomic_DNA"/>
</dbReference>
<accession>A0A1T5IVV7</accession>
<dbReference type="AlphaFoldDB" id="A0A1T5IVV7"/>
<dbReference type="GO" id="GO:0030288">
    <property type="term" value="C:outer membrane-bounded periplasmic space"/>
    <property type="evidence" value="ECO:0007669"/>
    <property type="project" value="TreeGrafter"/>
</dbReference>
<feature type="domain" description="CusB-like three alpha-helical bundle" evidence="5">
    <location>
        <begin position="152"/>
        <end position="197"/>
    </location>
</feature>
<protein>
    <submittedName>
        <fullName evidence="6">HlyD family secretion protein</fullName>
    </submittedName>
</protein>
<organism evidence="6 7">
    <name type="scientific">Ohtaekwangia koreensis</name>
    <dbReference type="NCBI Taxonomy" id="688867"/>
    <lineage>
        <taxon>Bacteria</taxon>
        <taxon>Pseudomonadati</taxon>
        <taxon>Bacteroidota</taxon>
        <taxon>Cytophagia</taxon>
        <taxon>Cytophagales</taxon>
        <taxon>Fulvivirgaceae</taxon>
        <taxon>Ohtaekwangia</taxon>
    </lineage>
</organism>
<proteinExistence type="predicted"/>
<feature type="signal peptide" evidence="3">
    <location>
        <begin position="1"/>
        <end position="22"/>
    </location>
</feature>
<dbReference type="PANTHER" id="PTHR30097">
    <property type="entry name" value="CATION EFFLUX SYSTEM PROTEIN CUSB"/>
    <property type="match status" value="1"/>
</dbReference>
<evidence type="ECO:0000256" key="2">
    <source>
        <dbReference type="SAM" id="MobiDB-lite"/>
    </source>
</evidence>
<reference evidence="6 7" key="1">
    <citation type="submission" date="2017-02" db="EMBL/GenBank/DDBJ databases">
        <authorList>
            <person name="Peterson S.W."/>
        </authorList>
    </citation>
    <scope>NUCLEOTIDE SEQUENCE [LARGE SCALE GENOMIC DNA]</scope>
    <source>
        <strain evidence="6 7">DSM 25262</strain>
    </source>
</reference>
<feature type="compositionally biased region" description="Low complexity" evidence="2">
    <location>
        <begin position="243"/>
        <end position="260"/>
    </location>
</feature>
<dbReference type="STRING" id="688867.SAMN05660236_0463"/>
<dbReference type="Pfam" id="PF25869">
    <property type="entry name" value="3HB_CusB"/>
    <property type="match status" value="1"/>
</dbReference>
<keyword evidence="3" id="KW-0732">Signal</keyword>
<gene>
    <name evidence="6" type="ORF">SAMN05660236_0463</name>
</gene>
<keyword evidence="7" id="KW-1185">Reference proteome</keyword>
<dbReference type="PANTHER" id="PTHR30097:SF15">
    <property type="entry name" value="CATION EFFLUX SYSTEM PROTEIN CUSB"/>
    <property type="match status" value="1"/>
</dbReference>
<feature type="compositionally biased region" description="Low complexity" evidence="2">
    <location>
        <begin position="226"/>
        <end position="236"/>
    </location>
</feature>
<sequence>MKPYTSTIAWVLFSILLLTVSACSTKEAAHHDTYTCPMHPTVVSDKPGTCPVCGMDLVRKAREGEEVKMTEDLAKGIKSPNESILASVKIIKGEHKKVSVSLPVQGIVTYDTRYTYSIPVRISGRLEKVYIKYAYQPVHKGQKIAEIYSPDMLMAQREFLYILQQERDTALIESAKRKLHLLGASAKQVDQLIKRKEPLQTFTVFSAYDGYIINETNAAPTLSNISSSTSTSVDAGMNGGMGSTSASAGNTTSPSNATSSSLIREGSYVSTGQTLFKVINPSAFRIELNLSLLDADIVKAGDALELDLGNGNKQKATIDFVQPFFNQEEAFVKVRVYMKNTKEFQIGQLINATILIPEVEAFWLPKQAVLDLGLEKIVFIKERGAFKPKKIRTGIYSGDLVAVQGIASSDEIASNAQYLVDSESFIKPKN</sequence>
<dbReference type="Gene3D" id="2.40.30.170">
    <property type="match status" value="1"/>
</dbReference>
<keyword evidence="1" id="KW-0813">Transport</keyword>
<dbReference type="InterPro" id="IPR045800">
    <property type="entry name" value="HMBD"/>
</dbReference>
<evidence type="ECO:0000313" key="6">
    <source>
        <dbReference type="EMBL" id="SKC43300.1"/>
    </source>
</evidence>
<dbReference type="Proteomes" id="UP000190961">
    <property type="component" value="Unassembled WGS sequence"/>
</dbReference>
<name>A0A1T5IVV7_9BACT</name>
<dbReference type="GO" id="GO:0060003">
    <property type="term" value="P:copper ion export"/>
    <property type="evidence" value="ECO:0007669"/>
    <property type="project" value="TreeGrafter"/>
</dbReference>
<evidence type="ECO:0000259" key="4">
    <source>
        <dbReference type="Pfam" id="PF19335"/>
    </source>
</evidence>